<dbReference type="OrthoDB" id="407509at2759"/>
<feature type="region of interest" description="Disordered" evidence="1">
    <location>
        <begin position="1"/>
        <end position="26"/>
    </location>
</feature>
<dbReference type="InterPro" id="IPR036691">
    <property type="entry name" value="Endo/exonu/phosph_ase_sf"/>
</dbReference>
<reference evidence="4 5" key="1">
    <citation type="submission" date="2018-08" db="EMBL/GenBank/DDBJ databases">
        <title>Genomic investigation of the strawberry pathogen Phytophthora fragariae indicates pathogenicity is determined by transcriptional variation in three key races.</title>
        <authorList>
            <person name="Adams T.M."/>
            <person name="Armitage A.D."/>
            <person name="Sobczyk M.K."/>
            <person name="Bates H.J."/>
            <person name="Dunwell J.M."/>
            <person name="Nellist C.F."/>
            <person name="Harrison R.J."/>
        </authorList>
    </citation>
    <scope>NUCLEOTIDE SEQUENCE [LARGE SCALE GENOMIC DNA]</scope>
    <source>
        <strain evidence="3 6">SCRP324</strain>
        <strain evidence="4 5">SCRP333</strain>
    </source>
</reference>
<gene>
    <name evidence="3" type="ORF">PR002_g22438</name>
    <name evidence="4" type="ORF">PR003_g23019</name>
</gene>
<sequence>MVVMNSGESEVMGAHASAPEGGRRRAKHAGQRRQKMMGDFFKKVDPPTRQAHVCREFRKARQRTINQHKRDEEAFQRAAWADTPNMHRNERTFSCVTQNANGIGGTDGLRDECFRAFKKDDAHGRHDIVFLQETHVDAEEIDHVRRQYAKQWGFRTGSSHAALSFWSAANNRKGGVSILLDPYGHLTAVRPCLEEAWSPYFMAVIGQYAASSFLFLCVYAPHQRGRREAYYRALEQLTLPEVDHVVVGGDFNCTLDASLDRSWYRRAAGHESPALEHLMATWGLVDAFTPPNDIDHVDLNEFYEQSHTYRYTVREGVKATARLDRWYTTAGLAAWVQAVEVQRLGNRADHSAVRMHLSSPSDPVRIRKPARVYPAPALAAAAVKEDMSTRLHNFLAHLNEGEGGAANLARDWDEFKVGLRKATLGIIKQRRKAQRATYKQKLRRLLKQEGRLRQAAAGQTPTVEVITDMFDAMTLTDGRGGTPLARVRSAITACTNDRAAAKQRRLFREGGHNPGKSTRQFYTRVSTKYADNSVHRLDAANGQAARGVHDKADTLADAWTPIFQQPASSADDRERVLRWLGDRDQYKSVLADLTSPITEAEVATAIGLMKPGKACGPDRLGNDWYRDFADQLIPILTQLYNLWYEHGTFPTSFLEADIFCLKKRGRPE</sequence>
<dbReference type="Pfam" id="PF03372">
    <property type="entry name" value="Exo_endo_phos"/>
    <property type="match status" value="1"/>
</dbReference>
<dbReference type="AlphaFoldDB" id="A0A6A4CZR7"/>
<dbReference type="Proteomes" id="UP000434957">
    <property type="component" value="Unassembled WGS sequence"/>
</dbReference>
<dbReference type="Gene3D" id="3.60.10.10">
    <property type="entry name" value="Endonuclease/exonuclease/phosphatase"/>
    <property type="match status" value="1"/>
</dbReference>
<evidence type="ECO:0000313" key="4">
    <source>
        <dbReference type="EMBL" id="KAE9299356.1"/>
    </source>
</evidence>
<evidence type="ECO:0000313" key="3">
    <source>
        <dbReference type="EMBL" id="KAE8986133.1"/>
    </source>
</evidence>
<comment type="caution">
    <text evidence="4">The sequence shown here is derived from an EMBL/GenBank/DDBJ whole genome shotgun (WGS) entry which is preliminary data.</text>
</comment>
<keyword evidence="5" id="KW-1185">Reference proteome</keyword>
<dbReference type="EMBL" id="QXFU01002407">
    <property type="protein sequence ID" value="KAE8986133.1"/>
    <property type="molecule type" value="Genomic_DNA"/>
</dbReference>
<feature type="domain" description="Endonuclease/exonuclease/phosphatase" evidence="2">
    <location>
        <begin position="97"/>
        <end position="341"/>
    </location>
</feature>
<dbReference type="Proteomes" id="UP000435112">
    <property type="component" value="Unassembled WGS sequence"/>
</dbReference>
<protein>
    <recommendedName>
        <fullName evidence="2">Endonuclease/exonuclease/phosphatase domain-containing protein</fullName>
    </recommendedName>
</protein>
<organism evidence="4 5">
    <name type="scientific">Phytophthora rubi</name>
    <dbReference type="NCBI Taxonomy" id="129364"/>
    <lineage>
        <taxon>Eukaryota</taxon>
        <taxon>Sar</taxon>
        <taxon>Stramenopiles</taxon>
        <taxon>Oomycota</taxon>
        <taxon>Peronosporomycetes</taxon>
        <taxon>Peronosporales</taxon>
        <taxon>Peronosporaceae</taxon>
        <taxon>Phytophthora</taxon>
    </lineage>
</organism>
<dbReference type="PANTHER" id="PTHR19446">
    <property type="entry name" value="REVERSE TRANSCRIPTASES"/>
    <property type="match status" value="1"/>
</dbReference>
<evidence type="ECO:0000256" key="1">
    <source>
        <dbReference type="SAM" id="MobiDB-lite"/>
    </source>
</evidence>
<evidence type="ECO:0000313" key="6">
    <source>
        <dbReference type="Proteomes" id="UP000435112"/>
    </source>
</evidence>
<evidence type="ECO:0000259" key="2">
    <source>
        <dbReference type="Pfam" id="PF03372"/>
    </source>
</evidence>
<proteinExistence type="predicted"/>
<dbReference type="InterPro" id="IPR005135">
    <property type="entry name" value="Endo/exonuclease/phosphatase"/>
</dbReference>
<dbReference type="GO" id="GO:0003824">
    <property type="term" value="F:catalytic activity"/>
    <property type="evidence" value="ECO:0007669"/>
    <property type="project" value="InterPro"/>
</dbReference>
<evidence type="ECO:0000313" key="5">
    <source>
        <dbReference type="Proteomes" id="UP000434957"/>
    </source>
</evidence>
<name>A0A6A4CZR7_9STRA</name>
<dbReference type="SUPFAM" id="SSF56219">
    <property type="entry name" value="DNase I-like"/>
    <property type="match status" value="1"/>
</dbReference>
<accession>A0A6A4CZR7</accession>
<dbReference type="EMBL" id="QXFT01002371">
    <property type="protein sequence ID" value="KAE9299356.1"/>
    <property type="molecule type" value="Genomic_DNA"/>
</dbReference>